<evidence type="ECO:0000313" key="1">
    <source>
        <dbReference type="EMBL" id="GFC90192.1"/>
    </source>
</evidence>
<protein>
    <submittedName>
        <fullName evidence="1">Uncharacterized protein</fullName>
    </submittedName>
</protein>
<comment type="caution">
    <text evidence="1">The sequence shown here is derived from an EMBL/GenBank/DDBJ whole genome shotgun (WGS) entry which is preliminary data.</text>
</comment>
<name>A0A699RYC4_TANCI</name>
<organism evidence="1">
    <name type="scientific">Tanacetum cinerariifolium</name>
    <name type="common">Dalmatian daisy</name>
    <name type="synonym">Chrysanthemum cinerariifolium</name>
    <dbReference type="NCBI Taxonomy" id="118510"/>
    <lineage>
        <taxon>Eukaryota</taxon>
        <taxon>Viridiplantae</taxon>
        <taxon>Streptophyta</taxon>
        <taxon>Embryophyta</taxon>
        <taxon>Tracheophyta</taxon>
        <taxon>Spermatophyta</taxon>
        <taxon>Magnoliopsida</taxon>
        <taxon>eudicotyledons</taxon>
        <taxon>Gunneridae</taxon>
        <taxon>Pentapetalae</taxon>
        <taxon>asterids</taxon>
        <taxon>campanulids</taxon>
        <taxon>Asterales</taxon>
        <taxon>Asteraceae</taxon>
        <taxon>Asteroideae</taxon>
        <taxon>Anthemideae</taxon>
        <taxon>Anthemidinae</taxon>
        <taxon>Tanacetum</taxon>
    </lineage>
</organism>
<dbReference type="AlphaFoldDB" id="A0A699RYC4"/>
<gene>
    <name evidence="1" type="ORF">Tci_862162</name>
</gene>
<proteinExistence type="predicted"/>
<accession>A0A699RYC4</accession>
<feature type="non-terminal residue" evidence="1">
    <location>
        <position position="69"/>
    </location>
</feature>
<reference evidence="1" key="1">
    <citation type="journal article" date="2019" name="Sci. Rep.">
        <title>Draft genome of Tanacetum cinerariifolium, the natural source of mosquito coil.</title>
        <authorList>
            <person name="Yamashiro T."/>
            <person name="Shiraishi A."/>
            <person name="Satake H."/>
            <person name="Nakayama K."/>
        </authorList>
    </citation>
    <scope>NUCLEOTIDE SEQUENCE</scope>
</reference>
<dbReference type="EMBL" id="BKCJ011125002">
    <property type="protein sequence ID" value="GFC90192.1"/>
    <property type="molecule type" value="Genomic_DNA"/>
</dbReference>
<sequence>MIHLLGGHTSGSDEGSMSLKELTDLCTTLLQKIQTHLDEEAKTERERQEEAFKAALAEMYDEVQAQIDA</sequence>